<sequence>MSSPVDRILHAFSPQVVIFSDADVDRACEVNGCKGLDQLFLPWQSKIERVPILSSQLTLTTHPTWAIRFVSHAALMQSHRGGGGAVPYSPEIVVDIVSHLIANTKPEQNLQYDILRDVLLASSPLDGRDSFNYPVCHIFATSSSSVDPLAALDNLVREAQISPVLPTMPKNTGMKRDVQRFYLLVHDVAREGQDLARSRQTIRRISEKYGPHCDLLAINSKLPLLANSANPSVFDEPHTLNACNSASDEYMKSLNDLICVNPFSRLHDVLDDNVQVQRLGSRLITRPTTISSVTLPYARYLADQDIEGIRECIRGITVQSIIPWMESKVREWNELYSQSKKGVAAKLFGAGRKLFGSANTGTDTPNENSSRLGIQDTEENISRLADFAFMLKDYRQATSIYEAILDLHATARETFYSNHANIMRAVSTLLSSRINRNMAGTRAGRSPGTLLSNQGLQQSGCLRRQDASTGLQHLSALFLLIEIAGDEQVLEELGGALTLRTVIIDAADRAEDICGAILLQKAATVSSDSIRRFPRKRALDLMLASQKYARCGFRAFSEANLLQALGDTNCSSPPWRYIKDHLTYTLAQIEYTSGQAELAEKRFLSMLAHTVGSLYREGILQDATLAHERYQKQQKPSDVPYLLADPLSAPLSINLQSSHSRGCHVSSILTPPDHASTLRHVVTFINRTTTPLRLSDIDLWPDVESEGSKVLCPSGQERSLVILPGGKRQTCFHRIDHAQRNFENYRVTYTLQDTFKFSQQIRPCYDSDITDTIHADRIASTGKGIRSITGNPSTFPLRITFLGIPKSIRNHETLGFTLSLLNNSESEITAISLRSSDSTWQLSWSSGDMKKVSGEAEESEASCNTPTSNAPSSSELSREEDTSSRERNGSANLVKVLRPGEFVLLAGTVTVHASHMAAMFDLAAEYTFRGTKCLQHEKSICSLAERPWDSSETTEMTVQQDKGKFGIICVIKLERGNMITNTVLGDQSVITHLPSDSYLQNDSVPIATHKAQLYRRTSPTQTRDGHRDHTPLLTASRRLSTDGRKMRVPIRISNNPSYNPAPIGPPGSPSQLHTRRYEYVPAHFTLEHRSNLPILLYDCRRATSIGSSRTEVLQVGKLLSQDKYSPMKNAAFTFGLLWDTSRSAFTGRWILTVAYEDRYGAGHPRQASASATIAGGIALSG</sequence>
<dbReference type="InterPro" id="IPR024420">
    <property type="entry name" value="TRAPP_III_complex_Trs85"/>
</dbReference>
<dbReference type="OrthoDB" id="203724at2759"/>
<accession>A0A8H3TP20</accession>
<dbReference type="PANTHER" id="PTHR12975">
    <property type="entry name" value="TRANSPORT PROTEIN TRAPP"/>
    <property type="match status" value="1"/>
</dbReference>
<comment type="caution">
    <text evidence="2">The sequence shown here is derived from an EMBL/GenBank/DDBJ whole genome shotgun (WGS) entry which is preliminary data.</text>
</comment>
<proteinExistence type="predicted"/>
<evidence type="ECO:0000313" key="2">
    <source>
        <dbReference type="EMBL" id="GHJ84592.1"/>
    </source>
</evidence>
<dbReference type="Pfam" id="PF12739">
    <property type="entry name" value="TRAPPC-Trs85"/>
    <property type="match status" value="1"/>
</dbReference>
<dbReference type="PANTHER" id="PTHR12975:SF6">
    <property type="entry name" value="TRAFFICKING PROTEIN PARTICLE COMPLEX SUBUNIT 8"/>
    <property type="match status" value="1"/>
</dbReference>
<dbReference type="GO" id="GO:1990072">
    <property type="term" value="C:TRAPPIII protein complex"/>
    <property type="evidence" value="ECO:0007669"/>
    <property type="project" value="TreeGrafter"/>
</dbReference>
<keyword evidence="3" id="KW-1185">Reference proteome</keyword>
<feature type="compositionally biased region" description="Basic and acidic residues" evidence="1">
    <location>
        <begin position="876"/>
        <end position="888"/>
    </location>
</feature>
<feature type="region of interest" description="Disordered" evidence="1">
    <location>
        <begin position="851"/>
        <end position="891"/>
    </location>
</feature>
<dbReference type="EMBL" id="BLZA01000009">
    <property type="protein sequence ID" value="GHJ84592.1"/>
    <property type="molecule type" value="Genomic_DNA"/>
</dbReference>
<feature type="region of interest" description="Disordered" evidence="1">
    <location>
        <begin position="1052"/>
        <end position="1071"/>
    </location>
</feature>
<dbReference type="Proteomes" id="UP000620104">
    <property type="component" value="Unassembled WGS sequence"/>
</dbReference>
<gene>
    <name evidence="2" type="ORF">NliqN6_0994</name>
</gene>
<dbReference type="AlphaFoldDB" id="A0A8H3TP20"/>
<organism evidence="2 3">
    <name type="scientific">Naganishia liquefaciens</name>
    <dbReference type="NCBI Taxonomy" id="104408"/>
    <lineage>
        <taxon>Eukaryota</taxon>
        <taxon>Fungi</taxon>
        <taxon>Dikarya</taxon>
        <taxon>Basidiomycota</taxon>
        <taxon>Agaricomycotina</taxon>
        <taxon>Tremellomycetes</taxon>
        <taxon>Filobasidiales</taxon>
        <taxon>Filobasidiaceae</taxon>
        <taxon>Naganishia</taxon>
    </lineage>
</organism>
<evidence type="ECO:0000256" key="1">
    <source>
        <dbReference type="SAM" id="MobiDB-lite"/>
    </source>
</evidence>
<feature type="compositionally biased region" description="Polar residues" evidence="1">
    <location>
        <begin position="861"/>
        <end position="875"/>
    </location>
</feature>
<evidence type="ECO:0000313" key="3">
    <source>
        <dbReference type="Proteomes" id="UP000620104"/>
    </source>
</evidence>
<reference evidence="2" key="1">
    <citation type="submission" date="2020-07" db="EMBL/GenBank/DDBJ databases">
        <title>Draft Genome Sequence of a Deep-Sea Yeast, Naganishia (Cryptococcus) liquefaciens strain N6.</title>
        <authorList>
            <person name="Han Y.W."/>
            <person name="Kajitani R."/>
            <person name="Morimoto H."/>
            <person name="Parhat M."/>
            <person name="Tsubouchi H."/>
            <person name="Bakenova O."/>
            <person name="Ogata M."/>
            <person name="Argunhan B."/>
            <person name="Aoki R."/>
            <person name="Kajiwara S."/>
            <person name="Itoh T."/>
            <person name="Iwasaki H."/>
        </authorList>
    </citation>
    <scope>NUCLEOTIDE SEQUENCE</scope>
    <source>
        <strain evidence="2">N6</strain>
    </source>
</reference>
<protein>
    <submittedName>
        <fullName evidence="2">Uncharacterized protein</fullName>
    </submittedName>
</protein>
<name>A0A8H3TP20_9TREE</name>